<reference evidence="2 3" key="1">
    <citation type="submission" date="2019-06" db="EMBL/GenBank/DDBJ databases">
        <title>Sequencing the genomes of 1000 actinobacteria strains.</title>
        <authorList>
            <person name="Klenk H.-P."/>
        </authorList>
    </citation>
    <scope>NUCLEOTIDE SEQUENCE [LARGE SCALE GENOMIC DNA]</scope>
    <source>
        <strain evidence="2 3">DSM 12335</strain>
    </source>
</reference>
<name>A0A542YRV8_9MICO</name>
<sequence length="90" mass="9429">MSTAGRDTYARGRGGLGRMGAMTSVFASGEAGHHVVNELPLEPVMFGVIAIIVFLALLGLLWSFRNTLALDPVEHHSDAPGQDGSAGSQH</sequence>
<gene>
    <name evidence="2" type="ORF">FB467_1955</name>
</gene>
<keyword evidence="1" id="KW-0472">Membrane</keyword>
<comment type="caution">
    <text evidence="2">The sequence shown here is derived from an EMBL/GenBank/DDBJ whole genome shotgun (WGS) entry which is preliminary data.</text>
</comment>
<evidence type="ECO:0000256" key="1">
    <source>
        <dbReference type="SAM" id="Phobius"/>
    </source>
</evidence>
<keyword evidence="1" id="KW-1133">Transmembrane helix</keyword>
<proteinExistence type="predicted"/>
<organism evidence="2 3">
    <name type="scientific">Ornithinicoccus hortensis</name>
    <dbReference type="NCBI Taxonomy" id="82346"/>
    <lineage>
        <taxon>Bacteria</taxon>
        <taxon>Bacillati</taxon>
        <taxon>Actinomycetota</taxon>
        <taxon>Actinomycetes</taxon>
        <taxon>Micrococcales</taxon>
        <taxon>Intrasporangiaceae</taxon>
        <taxon>Ornithinicoccus</taxon>
    </lineage>
</organism>
<evidence type="ECO:0000313" key="2">
    <source>
        <dbReference type="EMBL" id="TQL50836.1"/>
    </source>
</evidence>
<evidence type="ECO:0000313" key="3">
    <source>
        <dbReference type="Proteomes" id="UP000319516"/>
    </source>
</evidence>
<keyword evidence="1" id="KW-0812">Transmembrane</keyword>
<dbReference type="EMBL" id="VFOP01000001">
    <property type="protein sequence ID" value="TQL50836.1"/>
    <property type="molecule type" value="Genomic_DNA"/>
</dbReference>
<dbReference type="Proteomes" id="UP000319516">
    <property type="component" value="Unassembled WGS sequence"/>
</dbReference>
<feature type="transmembrane region" description="Helical" evidence="1">
    <location>
        <begin position="44"/>
        <end position="64"/>
    </location>
</feature>
<dbReference type="AlphaFoldDB" id="A0A542YRV8"/>
<keyword evidence="3" id="KW-1185">Reference proteome</keyword>
<accession>A0A542YRV8</accession>
<protein>
    <submittedName>
        <fullName evidence="2">Uncharacterized protein</fullName>
    </submittedName>
</protein>